<feature type="chain" id="PRO_5035310944" evidence="2">
    <location>
        <begin position="21"/>
        <end position="86"/>
    </location>
</feature>
<organism evidence="3 4">
    <name type="scientific">Tenebrio molitor</name>
    <name type="common">Yellow mealworm beetle</name>
    <dbReference type="NCBI Taxonomy" id="7067"/>
    <lineage>
        <taxon>Eukaryota</taxon>
        <taxon>Metazoa</taxon>
        <taxon>Ecdysozoa</taxon>
        <taxon>Arthropoda</taxon>
        <taxon>Hexapoda</taxon>
        <taxon>Insecta</taxon>
        <taxon>Pterygota</taxon>
        <taxon>Neoptera</taxon>
        <taxon>Endopterygota</taxon>
        <taxon>Coleoptera</taxon>
        <taxon>Polyphaga</taxon>
        <taxon>Cucujiformia</taxon>
        <taxon>Tenebrionidae</taxon>
        <taxon>Tenebrio</taxon>
    </lineage>
</organism>
<comment type="caution">
    <text evidence="3">The sequence shown here is derived from an EMBL/GenBank/DDBJ whole genome shotgun (WGS) entry which is preliminary data.</text>
</comment>
<name>A0A8J6H902_TENMO</name>
<sequence>MRVSCVAIAVLVLAVVLVEGVRQDKVGMLAFRTAQGGPPGPPPEGGPPHGGPPHDGPPNGSPPGPPPSESSTDSTTAATAETESSS</sequence>
<protein>
    <submittedName>
        <fullName evidence="3">Uncharacterized protein</fullName>
    </submittedName>
</protein>
<dbReference type="AlphaFoldDB" id="A0A8J6H902"/>
<evidence type="ECO:0000313" key="3">
    <source>
        <dbReference type="EMBL" id="KAH0810223.1"/>
    </source>
</evidence>
<dbReference type="EMBL" id="JABDTM020027638">
    <property type="protein sequence ID" value="KAH0810223.1"/>
    <property type="molecule type" value="Genomic_DNA"/>
</dbReference>
<reference evidence="3" key="2">
    <citation type="submission" date="2021-08" db="EMBL/GenBank/DDBJ databases">
        <authorList>
            <person name="Eriksson T."/>
        </authorList>
    </citation>
    <scope>NUCLEOTIDE SEQUENCE</scope>
    <source>
        <strain evidence="3">Stoneville</strain>
        <tissue evidence="3">Whole head</tissue>
    </source>
</reference>
<feature type="compositionally biased region" description="Pro residues" evidence="1">
    <location>
        <begin position="38"/>
        <end position="68"/>
    </location>
</feature>
<feature type="region of interest" description="Disordered" evidence="1">
    <location>
        <begin position="32"/>
        <end position="86"/>
    </location>
</feature>
<keyword evidence="4" id="KW-1185">Reference proteome</keyword>
<feature type="compositionally biased region" description="Low complexity" evidence="1">
    <location>
        <begin position="69"/>
        <end position="86"/>
    </location>
</feature>
<evidence type="ECO:0000256" key="2">
    <source>
        <dbReference type="SAM" id="SignalP"/>
    </source>
</evidence>
<keyword evidence="2" id="KW-0732">Signal</keyword>
<accession>A0A8J6H902</accession>
<dbReference type="Proteomes" id="UP000719412">
    <property type="component" value="Unassembled WGS sequence"/>
</dbReference>
<gene>
    <name evidence="3" type="ORF">GEV33_012568</name>
</gene>
<reference evidence="3" key="1">
    <citation type="journal article" date="2020" name="J Insects Food Feed">
        <title>The yellow mealworm (Tenebrio molitor) genome: a resource for the emerging insects as food and feed industry.</title>
        <authorList>
            <person name="Eriksson T."/>
            <person name="Andere A."/>
            <person name="Kelstrup H."/>
            <person name="Emery V."/>
            <person name="Picard C."/>
        </authorList>
    </citation>
    <scope>NUCLEOTIDE SEQUENCE</scope>
    <source>
        <strain evidence="3">Stoneville</strain>
        <tissue evidence="3">Whole head</tissue>
    </source>
</reference>
<evidence type="ECO:0000256" key="1">
    <source>
        <dbReference type="SAM" id="MobiDB-lite"/>
    </source>
</evidence>
<feature type="signal peptide" evidence="2">
    <location>
        <begin position="1"/>
        <end position="20"/>
    </location>
</feature>
<evidence type="ECO:0000313" key="4">
    <source>
        <dbReference type="Proteomes" id="UP000719412"/>
    </source>
</evidence>
<proteinExistence type="predicted"/>